<evidence type="ECO:0000313" key="4">
    <source>
        <dbReference type="Proteomes" id="UP000468735"/>
    </source>
</evidence>
<organism evidence="3 4">
    <name type="scientific">Actinomadura rudentiformis</name>
    <dbReference type="NCBI Taxonomy" id="359158"/>
    <lineage>
        <taxon>Bacteria</taxon>
        <taxon>Bacillati</taxon>
        <taxon>Actinomycetota</taxon>
        <taxon>Actinomycetes</taxon>
        <taxon>Streptosporangiales</taxon>
        <taxon>Thermomonosporaceae</taxon>
        <taxon>Actinomadura</taxon>
    </lineage>
</organism>
<keyword evidence="2" id="KW-0732">Signal</keyword>
<evidence type="ECO:0000313" key="3">
    <source>
        <dbReference type="EMBL" id="KAB2348519.1"/>
    </source>
</evidence>
<dbReference type="RefSeq" id="WP_151561247.1">
    <property type="nucleotide sequence ID" value="NZ_WBMT01000007.1"/>
</dbReference>
<accession>A0A6H9Z046</accession>
<reference evidence="3 4" key="1">
    <citation type="submission" date="2019-09" db="EMBL/GenBank/DDBJ databases">
        <title>Actinomadura physcomitrii sp. nov., a novel actinomycete isolated from moss [Physcomitrium sphaericum (Ludw) Fuernr].</title>
        <authorList>
            <person name="Zhuang X."/>
            <person name="Liu C."/>
        </authorList>
    </citation>
    <scope>NUCLEOTIDE SEQUENCE [LARGE SCALE GENOMIC DNA]</scope>
    <source>
        <strain evidence="3 4">HMC1</strain>
    </source>
</reference>
<feature type="chain" id="PRO_5038799742" evidence="2">
    <location>
        <begin position="26"/>
        <end position="189"/>
    </location>
</feature>
<dbReference type="OrthoDB" id="4981820at2"/>
<evidence type="ECO:0000256" key="2">
    <source>
        <dbReference type="SAM" id="SignalP"/>
    </source>
</evidence>
<name>A0A6H9Z046_9ACTN</name>
<proteinExistence type="predicted"/>
<comment type="caution">
    <text evidence="3">The sequence shown here is derived from an EMBL/GenBank/DDBJ whole genome shotgun (WGS) entry which is preliminary data.</text>
</comment>
<gene>
    <name evidence="3" type="ORF">F8566_17215</name>
</gene>
<sequence length="189" mass="20406">MTDLKRRIPAAFLAAALLLPGAVHNTLPITTTLAQQAARRRRGGGGGGGKKGGRSPIARPLRMGMFKPGKGAPGGGARPRTPPGARGAPHEHPRGINDQQQKGHIKGTPQYDNRRKQGKPTSTWNGDESFANAHTFEAWYKGTPDSRRPEVRVYDYGPGHVTGYSPQGQPQHKVKVHMNNEGMIHGHPK</sequence>
<dbReference type="Proteomes" id="UP000468735">
    <property type="component" value="Unassembled WGS sequence"/>
</dbReference>
<keyword evidence="4" id="KW-1185">Reference proteome</keyword>
<feature type="signal peptide" evidence="2">
    <location>
        <begin position="1"/>
        <end position="25"/>
    </location>
</feature>
<protein>
    <submittedName>
        <fullName evidence="3">Uncharacterized protein</fullName>
    </submittedName>
</protein>
<dbReference type="AlphaFoldDB" id="A0A6H9Z046"/>
<feature type="region of interest" description="Disordered" evidence="1">
    <location>
        <begin position="33"/>
        <end position="129"/>
    </location>
</feature>
<dbReference type="EMBL" id="WBMT01000007">
    <property type="protein sequence ID" value="KAB2348519.1"/>
    <property type="molecule type" value="Genomic_DNA"/>
</dbReference>
<evidence type="ECO:0000256" key="1">
    <source>
        <dbReference type="SAM" id="MobiDB-lite"/>
    </source>
</evidence>